<dbReference type="Proteomes" id="UP001238603">
    <property type="component" value="Unassembled WGS sequence"/>
</dbReference>
<name>A0ABT7LF99_9BURK</name>
<evidence type="ECO:0000313" key="2">
    <source>
        <dbReference type="Proteomes" id="UP001238603"/>
    </source>
</evidence>
<reference evidence="1 2" key="1">
    <citation type="submission" date="2023-06" db="EMBL/GenBank/DDBJ databases">
        <title>Pelomonas sp. APW6 16S ribosomal RNA gene genome sequencing and assembly.</title>
        <authorList>
            <person name="Woo H."/>
        </authorList>
    </citation>
    <scope>NUCLEOTIDE SEQUENCE [LARGE SCALE GENOMIC DNA]</scope>
    <source>
        <strain evidence="1 2">APW6</strain>
    </source>
</reference>
<proteinExistence type="predicted"/>
<gene>
    <name evidence="1" type="ORF">QRD43_06315</name>
</gene>
<accession>A0ABT7LF99</accession>
<evidence type="ECO:0000313" key="1">
    <source>
        <dbReference type="EMBL" id="MDL5031518.1"/>
    </source>
</evidence>
<comment type="caution">
    <text evidence="1">The sequence shown here is derived from an EMBL/GenBank/DDBJ whole genome shotgun (WGS) entry which is preliminary data.</text>
</comment>
<organism evidence="1 2">
    <name type="scientific">Roseateles subflavus</name>
    <dbReference type="NCBI Taxonomy" id="3053353"/>
    <lineage>
        <taxon>Bacteria</taxon>
        <taxon>Pseudomonadati</taxon>
        <taxon>Pseudomonadota</taxon>
        <taxon>Betaproteobacteria</taxon>
        <taxon>Burkholderiales</taxon>
        <taxon>Sphaerotilaceae</taxon>
        <taxon>Roseateles</taxon>
    </lineage>
</organism>
<dbReference type="EMBL" id="JASVDS010000002">
    <property type="protein sequence ID" value="MDL5031518.1"/>
    <property type="molecule type" value="Genomic_DNA"/>
</dbReference>
<protein>
    <submittedName>
        <fullName evidence="1">Uncharacterized protein</fullName>
    </submittedName>
</protein>
<keyword evidence="2" id="KW-1185">Reference proteome</keyword>
<sequence>MGHPVKTWTGVIERRHLAAGSKSERQGLVLRLDGGQVLPVRRLGGNDFRDEVLEALLGQRLTVQARQLDSGVLQIESFACG</sequence>
<dbReference type="RefSeq" id="WP_285981647.1">
    <property type="nucleotide sequence ID" value="NZ_JASVDS010000002.1"/>
</dbReference>